<dbReference type="RefSeq" id="WP_011960215.1">
    <property type="nucleotide sequence ID" value="NZ_WFKQ01000002.1"/>
</dbReference>
<dbReference type="InterPro" id="IPR029052">
    <property type="entry name" value="Metallo-depent_PP-like"/>
</dbReference>
<dbReference type="Proteomes" id="UP000442109">
    <property type="component" value="Unassembled WGS sequence"/>
</dbReference>
<protein>
    <submittedName>
        <fullName evidence="2">Metallophosphoesterase</fullName>
    </submittedName>
</protein>
<name>A0A844LZP4_9GAMM</name>
<keyword evidence="3" id="KW-1185">Reference proteome</keyword>
<gene>
    <name evidence="2" type="ORF">GB996_03525</name>
</gene>
<dbReference type="SUPFAM" id="SSF56300">
    <property type="entry name" value="Metallo-dependent phosphatases"/>
    <property type="match status" value="1"/>
</dbReference>
<accession>A0A844LZP4</accession>
<dbReference type="Pfam" id="PF00149">
    <property type="entry name" value="Metallophos"/>
    <property type="match status" value="1"/>
</dbReference>
<dbReference type="PANTHER" id="PTHR37844:SF2">
    <property type="entry name" value="SER_THR PROTEIN PHOSPHATASE SUPERFAMILY (AFU_ORTHOLOGUE AFUA_1G14840)"/>
    <property type="match status" value="1"/>
</dbReference>
<comment type="caution">
    <text evidence="2">The sequence shown here is derived from an EMBL/GenBank/DDBJ whole genome shotgun (WGS) entry which is preliminary data.</text>
</comment>
<reference evidence="2 3" key="1">
    <citation type="journal article" date="2019" name="PLoS ONE">
        <title>Pup mortality in New Zealand sea lions (Phocarctos hookeri) at Enderby Island, Auckland Islands, 2013-18.</title>
        <authorList>
            <person name="Michael S.A."/>
            <person name="Hayman D.T.S."/>
            <person name="Gray R."/>
            <person name="Zhang J."/>
            <person name="Rogers L."/>
            <person name="Roe W.D."/>
        </authorList>
    </citation>
    <scope>NUCLEOTIDE SEQUENCE [LARGE SCALE GENOMIC DNA]</scope>
    <source>
        <strain evidence="2 3">SM868</strain>
    </source>
</reference>
<dbReference type="GO" id="GO:0016787">
    <property type="term" value="F:hydrolase activity"/>
    <property type="evidence" value="ECO:0007669"/>
    <property type="project" value="InterPro"/>
</dbReference>
<dbReference type="PANTHER" id="PTHR37844">
    <property type="entry name" value="SER/THR PROTEIN PHOSPHATASE SUPERFAMILY (AFU_ORTHOLOGUE AFUA_1G14840)"/>
    <property type="match status" value="1"/>
</dbReference>
<evidence type="ECO:0000259" key="1">
    <source>
        <dbReference type="Pfam" id="PF00149"/>
    </source>
</evidence>
<proteinExistence type="predicted"/>
<dbReference type="InterPro" id="IPR004843">
    <property type="entry name" value="Calcineurin-like_PHP"/>
</dbReference>
<sequence length="264" mass="30158">MKLQLLSDLHIDSYAKRDKPLGHIPKTAADIILVAGDTANSDKGMAWLQQQAMLNETPVVTIAGNHEYFSEDILCFDQQLAQWDTFDSNRMSGLKVLQCDQIDIQDVRILGCTLWTDYQFGATEETREVVMSFMRDYRQIYAGEQLFSPEISVQIHAQHRAWLKQALIEAHSEHKKVVVMTHHSVTPRSVSQRYAGMPSNAAFVSDLSAWMHKPWAPKLWLHGHTHEAFDYIEGNTRVIVNPRAYPGEVSSTQLEFDWSKMVEV</sequence>
<dbReference type="EMBL" id="WFKQ01000002">
    <property type="protein sequence ID" value="MUG31858.1"/>
    <property type="molecule type" value="Genomic_DNA"/>
</dbReference>
<organism evidence="2 3">
    <name type="scientific">Psychrobacter sanguinis</name>
    <dbReference type="NCBI Taxonomy" id="861445"/>
    <lineage>
        <taxon>Bacteria</taxon>
        <taxon>Pseudomonadati</taxon>
        <taxon>Pseudomonadota</taxon>
        <taxon>Gammaproteobacteria</taxon>
        <taxon>Moraxellales</taxon>
        <taxon>Moraxellaceae</taxon>
        <taxon>Psychrobacter</taxon>
    </lineage>
</organism>
<dbReference type="OrthoDB" id="356681at2"/>
<dbReference type="AlphaFoldDB" id="A0A844LZP4"/>
<evidence type="ECO:0000313" key="3">
    <source>
        <dbReference type="Proteomes" id="UP000442109"/>
    </source>
</evidence>
<dbReference type="Gene3D" id="3.60.21.10">
    <property type="match status" value="1"/>
</dbReference>
<feature type="domain" description="Calcineurin-like phosphoesterase" evidence="1">
    <location>
        <begin position="5"/>
        <end position="227"/>
    </location>
</feature>
<evidence type="ECO:0000313" key="2">
    <source>
        <dbReference type="EMBL" id="MUG31858.1"/>
    </source>
</evidence>